<dbReference type="CDD" id="cd01949">
    <property type="entry name" value="GGDEF"/>
    <property type="match status" value="1"/>
</dbReference>
<keyword evidence="3" id="KW-0597">Phosphoprotein</keyword>
<dbReference type="Pfam" id="PF00072">
    <property type="entry name" value="Response_reg"/>
    <property type="match status" value="1"/>
</dbReference>
<feature type="domain" description="Response regulatory" evidence="4">
    <location>
        <begin position="3"/>
        <end position="118"/>
    </location>
</feature>
<dbReference type="PROSITE" id="PS50887">
    <property type="entry name" value="GGDEF"/>
    <property type="match status" value="1"/>
</dbReference>
<dbReference type="Gene3D" id="3.40.50.2300">
    <property type="match status" value="1"/>
</dbReference>
<dbReference type="SMART" id="SM00267">
    <property type="entry name" value="GGDEF"/>
    <property type="match status" value="1"/>
</dbReference>
<dbReference type="InterPro" id="IPR001789">
    <property type="entry name" value="Sig_transdc_resp-reg_receiver"/>
</dbReference>
<gene>
    <name evidence="6" type="ORF">N4261_24070</name>
</gene>
<evidence type="ECO:0000259" key="4">
    <source>
        <dbReference type="PROSITE" id="PS50110"/>
    </source>
</evidence>
<dbReference type="InterPro" id="IPR000160">
    <property type="entry name" value="GGDEF_dom"/>
</dbReference>
<proteinExistence type="predicted"/>
<comment type="catalytic activity">
    <reaction evidence="2">
        <text>2 GTP = 3',3'-c-di-GMP + 2 diphosphate</text>
        <dbReference type="Rhea" id="RHEA:24898"/>
        <dbReference type="ChEBI" id="CHEBI:33019"/>
        <dbReference type="ChEBI" id="CHEBI:37565"/>
        <dbReference type="ChEBI" id="CHEBI:58805"/>
        <dbReference type="EC" id="2.7.7.65"/>
    </reaction>
</comment>
<dbReference type="RefSeq" id="WP_261757761.1">
    <property type="nucleotide sequence ID" value="NZ_CP104562.2"/>
</dbReference>
<evidence type="ECO:0000256" key="1">
    <source>
        <dbReference type="ARBA" id="ARBA00012528"/>
    </source>
</evidence>
<dbReference type="GO" id="GO:0052621">
    <property type="term" value="F:diguanylate cyclase activity"/>
    <property type="evidence" value="ECO:0007669"/>
    <property type="project" value="UniProtKB-EC"/>
</dbReference>
<dbReference type="Proteomes" id="UP001064933">
    <property type="component" value="Chromosome"/>
</dbReference>
<dbReference type="PANTHER" id="PTHR45138:SF9">
    <property type="entry name" value="DIGUANYLATE CYCLASE DGCM-RELATED"/>
    <property type="match status" value="1"/>
</dbReference>
<keyword evidence="7" id="KW-1185">Reference proteome</keyword>
<keyword evidence="6" id="KW-0808">Transferase</keyword>
<dbReference type="SMART" id="SM00448">
    <property type="entry name" value="REC"/>
    <property type="match status" value="1"/>
</dbReference>
<dbReference type="InterPro" id="IPR029787">
    <property type="entry name" value="Nucleotide_cyclase"/>
</dbReference>
<evidence type="ECO:0000259" key="5">
    <source>
        <dbReference type="PROSITE" id="PS50887"/>
    </source>
</evidence>
<dbReference type="PROSITE" id="PS50110">
    <property type="entry name" value="RESPONSE_REGULATORY"/>
    <property type="match status" value="1"/>
</dbReference>
<evidence type="ECO:0000313" key="7">
    <source>
        <dbReference type="Proteomes" id="UP001064933"/>
    </source>
</evidence>
<dbReference type="InterPro" id="IPR050469">
    <property type="entry name" value="Diguanylate_Cyclase"/>
</dbReference>
<dbReference type="EC" id="2.7.7.65" evidence="1"/>
<organism evidence="6 7">
    <name type="scientific">Roseateles amylovorans</name>
    <dbReference type="NCBI Taxonomy" id="2978473"/>
    <lineage>
        <taxon>Bacteria</taxon>
        <taxon>Pseudomonadati</taxon>
        <taxon>Pseudomonadota</taxon>
        <taxon>Betaproteobacteria</taxon>
        <taxon>Burkholderiales</taxon>
        <taxon>Sphaerotilaceae</taxon>
        <taxon>Roseateles</taxon>
    </lineage>
</organism>
<sequence length="317" mass="34063">MPSLLIVDDNVQLIPVMARMLAPLGQVRFATSGEDALAQMRQHAPDLVLLDAEMPGMSGYDLCQVMRCDPALDLVPVIFVTGHDDLGAELRGLSCGAVDFISKPVSEPLLIARVRTQLRLKRLTDELRRSATTDALTGLDNRGSFDQRLDAEWARAVRTGSALTLVLMDVDHFKRFNDHYGHPAGDSCLREVAAAIRDQARRPADLAARIGGEEFAVLMPDTDEAGALQAAERIRAAVAARSIPHEASLTADHVTVSLGVVSCTPDRQGSRMTVESLMAAADRALYDAKAAGRNRCAAAGPMLHAGPQVATRERVPG</sequence>
<keyword evidence="6" id="KW-0548">Nucleotidyltransferase</keyword>
<reference evidence="6" key="1">
    <citation type="submission" date="2022-10" db="EMBL/GenBank/DDBJ databases">
        <title>Characterization and whole genome sequencing of a new Roseateles species, isolated from fresh water.</title>
        <authorList>
            <person name="Guliayeva D.Y."/>
            <person name="Akhremchuk A.E."/>
            <person name="Sikolenko M.A."/>
            <person name="Valentovich L.N."/>
            <person name="Sidarenka A.V."/>
        </authorList>
    </citation>
    <scope>NUCLEOTIDE SEQUENCE</scope>
    <source>
        <strain evidence="6">BIM B-1768</strain>
    </source>
</reference>
<feature type="domain" description="GGDEF" evidence="5">
    <location>
        <begin position="161"/>
        <end position="301"/>
    </location>
</feature>
<dbReference type="NCBIfam" id="TIGR00254">
    <property type="entry name" value="GGDEF"/>
    <property type="match status" value="1"/>
</dbReference>
<dbReference type="SUPFAM" id="SSF55073">
    <property type="entry name" value="Nucleotide cyclase"/>
    <property type="match status" value="1"/>
</dbReference>
<protein>
    <recommendedName>
        <fullName evidence="1">diguanylate cyclase</fullName>
        <ecNumber evidence="1">2.7.7.65</ecNumber>
    </recommendedName>
</protein>
<evidence type="ECO:0000256" key="2">
    <source>
        <dbReference type="ARBA" id="ARBA00034247"/>
    </source>
</evidence>
<dbReference type="Gene3D" id="3.30.70.270">
    <property type="match status" value="1"/>
</dbReference>
<name>A0ABY6AYE2_9BURK</name>
<dbReference type="InterPro" id="IPR043128">
    <property type="entry name" value="Rev_trsase/Diguanyl_cyclase"/>
</dbReference>
<dbReference type="Pfam" id="PF00990">
    <property type="entry name" value="GGDEF"/>
    <property type="match status" value="1"/>
</dbReference>
<dbReference type="InterPro" id="IPR011006">
    <property type="entry name" value="CheY-like_superfamily"/>
</dbReference>
<dbReference type="PANTHER" id="PTHR45138">
    <property type="entry name" value="REGULATORY COMPONENTS OF SENSORY TRANSDUCTION SYSTEM"/>
    <property type="match status" value="1"/>
</dbReference>
<dbReference type="EMBL" id="CP104562">
    <property type="protein sequence ID" value="UXH77997.1"/>
    <property type="molecule type" value="Genomic_DNA"/>
</dbReference>
<evidence type="ECO:0000256" key="3">
    <source>
        <dbReference type="PROSITE-ProRule" id="PRU00169"/>
    </source>
</evidence>
<feature type="modified residue" description="4-aspartylphosphate" evidence="3">
    <location>
        <position position="51"/>
    </location>
</feature>
<accession>A0ABY6AYE2</accession>
<dbReference type="SUPFAM" id="SSF52172">
    <property type="entry name" value="CheY-like"/>
    <property type="match status" value="1"/>
</dbReference>
<evidence type="ECO:0000313" key="6">
    <source>
        <dbReference type="EMBL" id="UXH77997.1"/>
    </source>
</evidence>